<dbReference type="Gene3D" id="3.30.559.30">
    <property type="entry name" value="Nonribosomal peptide synthetase, condensation domain"/>
    <property type="match status" value="1"/>
</dbReference>
<evidence type="ECO:0000313" key="1">
    <source>
        <dbReference type="EMBL" id="OJJ79269.1"/>
    </source>
</evidence>
<organism evidence="1 2">
    <name type="scientific">Aspergillus glaucus CBS 516.65</name>
    <dbReference type="NCBI Taxonomy" id="1160497"/>
    <lineage>
        <taxon>Eukaryota</taxon>
        <taxon>Fungi</taxon>
        <taxon>Dikarya</taxon>
        <taxon>Ascomycota</taxon>
        <taxon>Pezizomycotina</taxon>
        <taxon>Eurotiomycetes</taxon>
        <taxon>Eurotiomycetidae</taxon>
        <taxon>Eurotiales</taxon>
        <taxon>Aspergillaceae</taxon>
        <taxon>Aspergillus</taxon>
        <taxon>Aspergillus subgen. Aspergillus</taxon>
    </lineage>
</organism>
<dbReference type="Proteomes" id="UP000184300">
    <property type="component" value="Unassembled WGS sequence"/>
</dbReference>
<keyword evidence="2" id="KW-1185">Reference proteome</keyword>
<sequence>MGCCVLATLLPVKIDSEQSFRSVRDATHEAYWESVSHAQPIEHVVDWLSVSETDKASTQVLFVYHDKSQAEHIIQAGTSASNTAFRSEFVASIAESFENMIRRLGTYGPDSILRDIPFCSAEMEEAALVHTTTAMSLSQRSRLLDNPERHYLDALVFESIHRLSQQQACICCPGPSYPEFGS</sequence>
<dbReference type="VEuPathDB" id="FungiDB:ASPGLDRAFT_40130"/>
<gene>
    <name evidence="1" type="ORF">ASPGLDRAFT_40130</name>
</gene>
<name>A0A1L9V5W6_ASPGL</name>
<dbReference type="RefSeq" id="XP_022395967.1">
    <property type="nucleotide sequence ID" value="XM_022545179.1"/>
</dbReference>
<reference evidence="2" key="1">
    <citation type="journal article" date="2017" name="Genome Biol.">
        <title>Comparative genomics reveals high biological diversity and specific adaptations in the industrially and medically important fungal genus Aspergillus.</title>
        <authorList>
            <person name="de Vries R.P."/>
            <person name="Riley R."/>
            <person name="Wiebenga A."/>
            <person name="Aguilar-Osorio G."/>
            <person name="Amillis S."/>
            <person name="Uchima C.A."/>
            <person name="Anderluh G."/>
            <person name="Asadollahi M."/>
            <person name="Askin M."/>
            <person name="Barry K."/>
            <person name="Battaglia E."/>
            <person name="Bayram O."/>
            <person name="Benocci T."/>
            <person name="Braus-Stromeyer S.A."/>
            <person name="Caldana C."/>
            <person name="Canovas D."/>
            <person name="Cerqueira G.C."/>
            <person name="Chen F."/>
            <person name="Chen W."/>
            <person name="Choi C."/>
            <person name="Clum A."/>
            <person name="Dos Santos R.A."/>
            <person name="Damasio A.R."/>
            <person name="Diallinas G."/>
            <person name="Emri T."/>
            <person name="Fekete E."/>
            <person name="Flipphi M."/>
            <person name="Freyberg S."/>
            <person name="Gallo A."/>
            <person name="Gournas C."/>
            <person name="Habgood R."/>
            <person name="Hainaut M."/>
            <person name="Harispe M.L."/>
            <person name="Henrissat B."/>
            <person name="Hilden K.S."/>
            <person name="Hope R."/>
            <person name="Hossain A."/>
            <person name="Karabika E."/>
            <person name="Karaffa L."/>
            <person name="Karanyi Z."/>
            <person name="Krasevec N."/>
            <person name="Kuo A."/>
            <person name="Kusch H."/>
            <person name="LaButti K."/>
            <person name="Lagendijk E.L."/>
            <person name="Lapidus A."/>
            <person name="Levasseur A."/>
            <person name="Lindquist E."/>
            <person name="Lipzen A."/>
            <person name="Logrieco A.F."/>
            <person name="MacCabe A."/>
            <person name="Maekelae M.R."/>
            <person name="Malavazi I."/>
            <person name="Melin P."/>
            <person name="Meyer V."/>
            <person name="Mielnichuk N."/>
            <person name="Miskei M."/>
            <person name="Molnar A.P."/>
            <person name="Mule G."/>
            <person name="Ngan C.Y."/>
            <person name="Orejas M."/>
            <person name="Orosz E."/>
            <person name="Ouedraogo J.P."/>
            <person name="Overkamp K.M."/>
            <person name="Park H.-S."/>
            <person name="Perrone G."/>
            <person name="Piumi F."/>
            <person name="Punt P.J."/>
            <person name="Ram A.F."/>
            <person name="Ramon A."/>
            <person name="Rauscher S."/>
            <person name="Record E."/>
            <person name="Riano-Pachon D.M."/>
            <person name="Robert V."/>
            <person name="Roehrig J."/>
            <person name="Ruller R."/>
            <person name="Salamov A."/>
            <person name="Salih N.S."/>
            <person name="Samson R.A."/>
            <person name="Sandor E."/>
            <person name="Sanguinetti M."/>
            <person name="Schuetze T."/>
            <person name="Sepcic K."/>
            <person name="Shelest E."/>
            <person name="Sherlock G."/>
            <person name="Sophianopoulou V."/>
            <person name="Squina F.M."/>
            <person name="Sun H."/>
            <person name="Susca A."/>
            <person name="Todd R.B."/>
            <person name="Tsang A."/>
            <person name="Unkles S.E."/>
            <person name="van de Wiele N."/>
            <person name="van Rossen-Uffink D."/>
            <person name="Oliveira J.V."/>
            <person name="Vesth T.C."/>
            <person name="Visser J."/>
            <person name="Yu J.-H."/>
            <person name="Zhou M."/>
            <person name="Andersen M.R."/>
            <person name="Archer D.B."/>
            <person name="Baker S.E."/>
            <person name="Benoit I."/>
            <person name="Brakhage A.A."/>
            <person name="Braus G.H."/>
            <person name="Fischer R."/>
            <person name="Frisvad J.C."/>
            <person name="Goldman G.H."/>
            <person name="Houbraken J."/>
            <person name="Oakley B."/>
            <person name="Pocsi I."/>
            <person name="Scazzocchio C."/>
            <person name="Seiboth B."/>
            <person name="vanKuyk P.A."/>
            <person name="Wortman J."/>
            <person name="Dyer P.S."/>
            <person name="Grigoriev I.V."/>
        </authorList>
    </citation>
    <scope>NUCLEOTIDE SEQUENCE [LARGE SCALE GENOMIC DNA]</scope>
    <source>
        <strain evidence="2">CBS 516.65</strain>
    </source>
</reference>
<dbReference type="AlphaFoldDB" id="A0A1L9V5W6"/>
<proteinExistence type="predicted"/>
<dbReference type="GeneID" id="34461440"/>
<dbReference type="EMBL" id="KV878920">
    <property type="protein sequence ID" value="OJJ79269.1"/>
    <property type="molecule type" value="Genomic_DNA"/>
</dbReference>
<evidence type="ECO:0000313" key="2">
    <source>
        <dbReference type="Proteomes" id="UP000184300"/>
    </source>
</evidence>
<accession>A0A1L9V5W6</accession>
<dbReference type="SUPFAM" id="SSF52777">
    <property type="entry name" value="CoA-dependent acyltransferases"/>
    <property type="match status" value="1"/>
</dbReference>
<protein>
    <submittedName>
        <fullName evidence="1">Uncharacterized protein</fullName>
    </submittedName>
</protein>